<protein>
    <submittedName>
        <fullName evidence="2">Uncharacterized protein</fullName>
    </submittedName>
</protein>
<gene>
    <name evidence="2" type="ORF">LITE_LOCUS5242</name>
</gene>
<sequence>MFDFYSFLAALGSNALFLPFWMCLWGFNCGKVAEFGPHLRQRGHSIVEMVLTLNLEEKLSMKIGGVEEMQNFSDGLIQGI</sequence>
<reference evidence="2" key="1">
    <citation type="submission" date="2022-08" db="EMBL/GenBank/DDBJ databases">
        <authorList>
            <person name="Gutierrez-Valencia J."/>
        </authorList>
    </citation>
    <scope>NUCLEOTIDE SEQUENCE</scope>
</reference>
<organism evidence="2 3">
    <name type="scientific">Linum tenue</name>
    <dbReference type="NCBI Taxonomy" id="586396"/>
    <lineage>
        <taxon>Eukaryota</taxon>
        <taxon>Viridiplantae</taxon>
        <taxon>Streptophyta</taxon>
        <taxon>Embryophyta</taxon>
        <taxon>Tracheophyta</taxon>
        <taxon>Spermatophyta</taxon>
        <taxon>Magnoliopsida</taxon>
        <taxon>eudicotyledons</taxon>
        <taxon>Gunneridae</taxon>
        <taxon>Pentapetalae</taxon>
        <taxon>rosids</taxon>
        <taxon>fabids</taxon>
        <taxon>Malpighiales</taxon>
        <taxon>Linaceae</taxon>
        <taxon>Linum</taxon>
    </lineage>
</organism>
<feature type="transmembrane region" description="Helical" evidence="1">
    <location>
        <begin position="6"/>
        <end position="27"/>
    </location>
</feature>
<evidence type="ECO:0000313" key="2">
    <source>
        <dbReference type="EMBL" id="CAI0386832.1"/>
    </source>
</evidence>
<keyword evidence="1" id="KW-0472">Membrane</keyword>
<proteinExistence type="predicted"/>
<evidence type="ECO:0000256" key="1">
    <source>
        <dbReference type="SAM" id="Phobius"/>
    </source>
</evidence>
<keyword evidence="3" id="KW-1185">Reference proteome</keyword>
<keyword evidence="1" id="KW-0812">Transmembrane</keyword>
<comment type="caution">
    <text evidence="2">The sequence shown here is derived from an EMBL/GenBank/DDBJ whole genome shotgun (WGS) entry which is preliminary data.</text>
</comment>
<evidence type="ECO:0000313" key="3">
    <source>
        <dbReference type="Proteomes" id="UP001154282"/>
    </source>
</evidence>
<dbReference type="AlphaFoldDB" id="A0AAV0HNJ0"/>
<dbReference type="EMBL" id="CAMGYJ010000002">
    <property type="protein sequence ID" value="CAI0386832.1"/>
    <property type="molecule type" value="Genomic_DNA"/>
</dbReference>
<dbReference type="Proteomes" id="UP001154282">
    <property type="component" value="Unassembled WGS sequence"/>
</dbReference>
<keyword evidence="1" id="KW-1133">Transmembrane helix</keyword>
<accession>A0AAV0HNJ0</accession>
<name>A0AAV0HNJ0_9ROSI</name>